<comment type="caution">
    <text evidence="1">The sequence shown here is derived from an EMBL/GenBank/DDBJ whole genome shotgun (WGS) entry which is preliminary data.</text>
</comment>
<dbReference type="AlphaFoldDB" id="A0A3M7QLM9"/>
<name>A0A3M7QLM9_BRAPC</name>
<dbReference type="Proteomes" id="UP000276133">
    <property type="component" value="Unassembled WGS sequence"/>
</dbReference>
<gene>
    <name evidence="1" type="ORF">BpHYR1_041409</name>
</gene>
<evidence type="ECO:0000313" key="1">
    <source>
        <dbReference type="EMBL" id="RNA12210.1"/>
    </source>
</evidence>
<keyword evidence="2" id="KW-1185">Reference proteome</keyword>
<dbReference type="EMBL" id="REGN01005749">
    <property type="protein sequence ID" value="RNA12210.1"/>
    <property type="molecule type" value="Genomic_DNA"/>
</dbReference>
<sequence length="70" mass="7955">MNSKLNRTKYLIFLSLARPAAYDLQSDSTKQTTKSIPMRISGHFFVVILLKLGSKFNNLGLSHIVNQKIF</sequence>
<organism evidence="1 2">
    <name type="scientific">Brachionus plicatilis</name>
    <name type="common">Marine rotifer</name>
    <name type="synonym">Brachionus muelleri</name>
    <dbReference type="NCBI Taxonomy" id="10195"/>
    <lineage>
        <taxon>Eukaryota</taxon>
        <taxon>Metazoa</taxon>
        <taxon>Spiralia</taxon>
        <taxon>Gnathifera</taxon>
        <taxon>Rotifera</taxon>
        <taxon>Eurotatoria</taxon>
        <taxon>Monogononta</taxon>
        <taxon>Pseudotrocha</taxon>
        <taxon>Ploima</taxon>
        <taxon>Brachionidae</taxon>
        <taxon>Brachionus</taxon>
    </lineage>
</organism>
<proteinExistence type="predicted"/>
<evidence type="ECO:0000313" key="2">
    <source>
        <dbReference type="Proteomes" id="UP000276133"/>
    </source>
</evidence>
<accession>A0A3M7QLM9</accession>
<reference evidence="1 2" key="1">
    <citation type="journal article" date="2018" name="Sci. Rep.">
        <title>Genomic signatures of local adaptation to the degree of environmental predictability in rotifers.</title>
        <authorList>
            <person name="Franch-Gras L."/>
            <person name="Hahn C."/>
            <person name="Garcia-Roger E.M."/>
            <person name="Carmona M.J."/>
            <person name="Serra M."/>
            <person name="Gomez A."/>
        </authorList>
    </citation>
    <scope>NUCLEOTIDE SEQUENCE [LARGE SCALE GENOMIC DNA]</scope>
    <source>
        <strain evidence="1">HYR1</strain>
    </source>
</reference>
<protein>
    <submittedName>
        <fullName evidence="1">Uncharacterized protein</fullName>
    </submittedName>
</protein>